<dbReference type="Proteomes" id="UP000190787">
    <property type="component" value="Unassembled WGS sequence"/>
</dbReference>
<protein>
    <recommendedName>
        <fullName evidence="3">Glycosyl transferase family 2</fullName>
    </recommendedName>
</protein>
<accession>A0ABX3N3P1</accession>
<evidence type="ECO:0000313" key="2">
    <source>
        <dbReference type="Proteomes" id="UP000190787"/>
    </source>
</evidence>
<evidence type="ECO:0008006" key="3">
    <source>
        <dbReference type="Google" id="ProtNLM"/>
    </source>
</evidence>
<reference evidence="1 2" key="1">
    <citation type="submission" date="2016-11" db="EMBL/GenBank/DDBJ databases">
        <title>A multilocus sequence analysis scheme for characterization of bacteria in the genus Thioclava.</title>
        <authorList>
            <person name="Liu Y."/>
            <person name="Shao Z."/>
        </authorList>
    </citation>
    <scope>NUCLEOTIDE SEQUENCE [LARGE SCALE GENOMIC DNA]</scope>
    <source>
        <strain evidence="1 2">TAW-CT134</strain>
    </source>
</reference>
<comment type="caution">
    <text evidence="1">The sequence shown here is derived from an EMBL/GenBank/DDBJ whole genome shotgun (WGS) entry which is preliminary data.</text>
</comment>
<sequence length="354" mass="40230">MTQGQDMPRWGVVATVDEPAALVAAYVAHHLSIGASEVHVFFDRPNPEAEALLAPVDGACIHHSGDDDWARSWRKKRPARHQGRQKYNATRALNETNLDWMIHCDADEFVSLARPLEWELAKTGEQKAWLRLEVDERCYLDRNPGPDIFSGVFRRRWDGFQEDGLMFYGLRSRFLKKGLAGHVAGKPVVRAGRSYAIGVHYPLKDWDSKENDLPYRPSYNGRLMHFDGLTPLHFILKMLRRATTKVKGQPVPYVGSRKAQFAEAAERAADPAELMSLWWEVQGMRDYEADELESHELLIRPEVKIATETRALFGDEVDLSPAAFDRALLLHEAELIGRLREEFGFDPEPLVSSA</sequence>
<name>A0ABX3N3P1_9RHOB</name>
<dbReference type="RefSeq" id="WP_078603983.1">
    <property type="nucleotide sequence ID" value="NZ_MPZV01000001.1"/>
</dbReference>
<evidence type="ECO:0000313" key="1">
    <source>
        <dbReference type="EMBL" id="OOY25520.1"/>
    </source>
</evidence>
<proteinExistence type="predicted"/>
<keyword evidence="2" id="KW-1185">Reference proteome</keyword>
<gene>
    <name evidence="1" type="ORF">BMI91_03685</name>
</gene>
<organism evidence="1 2">
    <name type="scientific">Thioclava sediminum</name>
    <dbReference type="NCBI Taxonomy" id="1915319"/>
    <lineage>
        <taxon>Bacteria</taxon>
        <taxon>Pseudomonadati</taxon>
        <taxon>Pseudomonadota</taxon>
        <taxon>Alphaproteobacteria</taxon>
        <taxon>Rhodobacterales</taxon>
        <taxon>Paracoccaceae</taxon>
        <taxon>Thioclava</taxon>
    </lineage>
</organism>
<dbReference type="Pfam" id="PF13704">
    <property type="entry name" value="Glyco_tranf_2_4"/>
    <property type="match status" value="1"/>
</dbReference>
<dbReference type="EMBL" id="MPZV01000001">
    <property type="protein sequence ID" value="OOY25520.1"/>
    <property type="molecule type" value="Genomic_DNA"/>
</dbReference>